<evidence type="ECO:0000313" key="4">
    <source>
        <dbReference type="Proteomes" id="UP000178448"/>
    </source>
</evidence>
<protein>
    <submittedName>
        <fullName evidence="3">Uncharacterized protein</fullName>
    </submittedName>
</protein>
<feature type="compositionally biased region" description="Low complexity" evidence="1">
    <location>
        <begin position="38"/>
        <end position="54"/>
    </location>
</feature>
<dbReference type="AlphaFoldDB" id="A0A1F5YXT2"/>
<evidence type="ECO:0000313" key="3">
    <source>
        <dbReference type="EMBL" id="OGG04903.1"/>
    </source>
</evidence>
<name>A0A1F5YXT2_9BACT</name>
<accession>A0A1F5YXT2</accession>
<feature type="region of interest" description="Disordered" evidence="1">
    <location>
        <begin position="34"/>
        <end position="70"/>
    </location>
</feature>
<sequence length="70" mass="7268">MMKELIRSVVAMVLTFIVSLSLGVALYYLTPGKARAQTESPAATSTPRPTTAAPSPTPQVPVGAPRTGRG</sequence>
<dbReference type="Proteomes" id="UP000178448">
    <property type="component" value="Unassembled WGS sequence"/>
</dbReference>
<keyword evidence="2" id="KW-0812">Transmembrane</keyword>
<organism evidence="3 4">
    <name type="scientific">Candidatus Gottesmanbacteria bacterium RBG_16_52_11</name>
    <dbReference type="NCBI Taxonomy" id="1798374"/>
    <lineage>
        <taxon>Bacteria</taxon>
        <taxon>Candidatus Gottesmaniibacteriota</taxon>
    </lineage>
</organism>
<dbReference type="EMBL" id="MFJD01000001">
    <property type="protein sequence ID" value="OGG04903.1"/>
    <property type="molecule type" value="Genomic_DNA"/>
</dbReference>
<gene>
    <name evidence="3" type="ORF">A2Z33_06410</name>
</gene>
<proteinExistence type="predicted"/>
<comment type="caution">
    <text evidence="3">The sequence shown here is derived from an EMBL/GenBank/DDBJ whole genome shotgun (WGS) entry which is preliminary data.</text>
</comment>
<reference evidence="3 4" key="1">
    <citation type="journal article" date="2016" name="Nat. Commun.">
        <title>Thousands of microbial genomes shed light on interconnected biogeochemical processes in an aquifer system.</title>
        <authorList>
            <person name="Anantharaman K."/>
            <person name="Brown C.T."/>
            <person name="Hug L.A."/>
            <person name="Sharon I."/>
            <person name="Castelle C.J."/>
            <person name="Probst A.J."/>
            <person name="Thomas B.C."/>
            <person name="Singh A."/>
            <person name="Wilkins M.J."/>
            <person name="Karaoz U."/>
            <person name="Brodie E.L."/>
            <person name="Williams K.H."/>
            <person name="Hubbard S.S."/>
            <person name="Banfield J.F."/>
        </authorList>
    </citation>
    <scope>NUCLEOTIDE SEQUENCE [LARGE SCALE GENOMIC DNA]</scope>
</reference>
<evidence type="ECO:0000256" key="1">
    <source>
        <dbReference type="SAM" id="MobiDB-lite"/>
    </source>
</evidence>
<keyword evidence="2" id="KW-1133">Transmembrane helix</keyword>
<keyword evidence="2" id="KW-0472">Membrane</keyword>
<dbReference type="STRING" id="1798374.A2Z33_06410"/>
<evidence type="ECO:0000256" key="2">
    <source>
        <dbReference type="SAM" id="Phobius"/>
    </source>
</evidence>
<feature type="transmembrane region" description="Helical" evidence="2">
    <location>
        <begin position="6"/>
        <end position="29"/>
    </location>
</feature>